<feature type="transmembrane region" description="Helical" evidence="1">
    <location>
        <begin position="168"/>
        <end position="188"/>
    </location>
</feature>
<organism evidence="2 3">
    <name type="scientific">Streptomyces viridochromogenes</name>
    <dbReference type="NCBI Taxonomy" id="1938"/>
    <lineage>
        <taxon>Bacteria</taxon>
        <taxon>Bacillati</taxon>
        <taxon>Actinomycetota</taxon>
        <taxon>Actinomycetes</taxon>
        <taxon>Kitasatosporales</taxon>
        <taxon>Streptomycetaceae</taxon>
        <taxon>Streptomyces</taxon>
    </lineage>
</organism>
<keyword evidence="1" id="KW-1133">Transmembrane helix</keyword>
<dbReference type="Proteomes" id="UP000037023">
    <property type="component" value="Unassembled WGS sequence"/>
</dbReference>
<comment type="caution">
    <text evidence="2">The sequence shown here is derived from an EMBL/GenBank/DDBJ whole genome shotgun (WGS) entry which is preliminary data.</text>
</comment>
<keyword evidence="1" id="KW-0472">Membrane</keyword>
<feature type="transmembrane region" description="Helical" evidence="1">
    <location>
        <begin position="46"/>
        <end position="68"/>
    </location>
</feature>
<protein>
    <submittedName>
        <fullName evidence="2">Uncharacterized protein</fullName>
    </submittedName>
</protein>
<feature type="transmembrane region" description="Helical" evidence="1">
    <location>
        <begin position="133"/>
        <end position="156"/>
    </location>
</feature>
<keyword evidence="1" id="KW-0812">Transmembrane</keyword>
<sequence>MSPRTPLPPPPPPAELRSWPDREARIADRALALDVLGRRLLGPGRLVMFLVWFALLELGWGLVGVLLTSIGGPAPDPLTVATGVFVAILGIGVLVPAVWLTVRAARHDRTVRERLTQWAALDRHGPTDARLRAPALSACWLLLSFAMCGVGLWLGFAVPAGTRWEDGGYGLVAYGMGAALILWVNGLTGLTKAVGHYRFAVRLTGPRRPAGRSASSGLPRPE</sequence>
<dbReference type="AlphaFoldDB" id="A0A0L8JLQ8"/>
<dbReference type="EMBL" id="LGUP01000370">
    <property type="protein sequence ID" value="KOG14572.1"/>
    <property type="molecule type" value="Genomic_DNA"/>
</dbReference>
<evidence type="ECO:0000313" key="2">
    <source>
        <dbReference type="EMBL" id="KOG14572.1"/>
    </source>
</evidence>
<evidence type="ECO:0000313" key="3">
    <source>
        <dbReference type="Proteomes" id="UP000037023"/>
    </source>
</evidence>
<reference evidence="2 3" key="1">
    <citation type="submission" date="2015-06" db="EMBL/GenBank/DDBJ databases">
        <authorList>
            <person name="Hoefler B.C."/>
            <person name="Straight P.D."/>
        </authorList>
    </citation>
    <scope>NUCLEOTIDE SEQUENCE [LARGE SCALE GENOMIC DNA]</scope>
    <source>
        <strain evidence="2 3">NRRL 3427</strain>
    </source>
</reference>
<accession>A0A0L8JLQ8</accession>
<name>A0A0L8JLQ8_STRVR</name>
<dbReference type="RefSeq" id="WP_033202085.1">
    <property type="nucleotide sequence ID" value="NZ_LGUP01000370.1"/>
</dbReference>
<feature type="transmembrane region" description="Helical" evidence="1">
    <location>
        <begin position="80"/>
        <end position="102"/>
    </location>
</feature>
<evidence type="ECO:0000256" key="1">
    <source>
        <dbReference type="SAM" id="Phobius"/>
    </source>
</evidence>
<proteinExistence type="predicted"/>
<gene>
    <name evidence="2" type="ORF">ADK34_28650</name>
</gene>